<dbReference type="InterPro" id="IPR001032">
    <property type="entry name" value="Leghaemoglobin-like"/>
</dbReference>
<evidence type="ECO:0000256" key="4">
    <source>
        <dbReference type="ARBA" id="ARBA00022617"/>
    </source>
</evidence>
<keyword evidence="7" id="KW-0539">Nucleus</keyword>
<keyword evidence="6" id="KW-0408">Iron</keyword>
<evidence type="ECO:0000313" key="9">
    <source>
        <dbReference type="Proteomes" id="UP000239757"/>
    </source>
</evidence>
<comment type="subcellular location">
    <subcellularLocation>
        <location evidence="2">Cytoplasm</location>
    </subcellularLocation>
    <subcellularLocation>
        <location evidence="1">Nucleus</location>
    </subcellularLocation>
</comment>
<evidence type="ECO:0000256" key="2">
    <source>
        <dbReference type="ARBA" id="ARBA00004496"/>
    </source>
</evidence>
<proteinExistence type="predicted"/>
<keyword evidence="4" id="KW-0349">Heme</keyword>
<dbReference type="GO" id="GO:0005634">
    <property type="term" value="C:nucleus"/>
    <property type="evidence" value="ECO:0007669"/>
    <property type="project" value="UniProtKB-SubCell"/>
</dbReference>
<dbReference type="SUPFAM" id="SSF46458">
    <property type="entry name" value="Globin-like"/>
    <property type="match status" value="1"/>
</dbReference>
<dbReference type="AlphaFoldDB" id="A0A2P5X0J5"/>
<accession>A0A2P5X0J5</accession>
<reference evidence="8 9" key="1">
    <citation type="submission" date="2015-01" db="EMBL/GenBank/DDBJ databases">
        <title>Genome of allotetraploid Gossypium barbadense reveals genomic plasticity and fiber elongation in cotton evolution.</title>
        <authorList>
            <person name="Chen X."/>
            <person name="Liu X."/>
            <person name="Zhao B."/>
            <person name="Zheng H."/>
            <person name="Hu Y."/>
            <person name="Lu G."/>
            <person name="Yang C."/>
            <person name="Chen J."/>
            <person name="Shan C."/>
            <person name="Zhang L."/>
            <person name="Zhou Y."/>
            <person name="Wang L."/>
            <person name="Guo W."/>
            <person name="Bai Y."/>
            <person name="Ruan J."/>
            <person name="Shangguan X."/>
            <person name="Mao Y."/>
            <person name="Jiang J."/>
            <person name="Zhu Y."/>
            <person name="Lei J."/>
            <person name="Kang H."/>
            <person name="Chen S."/>
            <person name="He X."/>
            <person name="Wang R."/>
            <person name="Wang Y."/>
            <person name="Chen J."/>
            <person name="Wang L."/>
            <person name="Yu S."/>
            <person name="Wang B."/>
            <person name="Wei J."/>
            <person name="Song S."/>
            <person name="Lu X."/>
            <person name="Gao Z."/>
            <person name="Gu W."/>
            <person name="Deng X."/>
            <person name="Ma D."/>
            <person name="Wang S."/>
            <person name="Liang W."/>
            <person name="Fang L."/>
            <person name="Cai C."/>
            <person name="Zhu X."/>
            <person name="Zhou B."/>
            <person name="Zhang Y."/>
            <person name="Chen Z."/>
            <person name="Xu S."/>
            <person name="Zhu R."/>
            <person name="Wang S."/>
            <person name="Zhang T."/>
            <person name="Zhao G."/>
        </authorList>
    </citation>
    <scope>NUCLEOTIDE SEQUENCE [LARGE SCALE GENOMIC DNA]</scope>
    <source>
        <strain evidence="9">cv. Xinhai21</strain>
        <tissue evidence="8">Leaf</tissue>
    </source>
</reference>
<dbReference type="InterPro" id="IPR009050">
    <property type="entry name" value="Globin-like_sf"/>
</dbReference>
<dbReference type="EMBL" id="KZ665970">
    <property type="protein sequence ID" value="PPR96866.1"/>
    <property type="molecule type" value="Genomic_DNA"/>
</dbReference>
<dbReference type="GO" id="GO:0005737">
    <property type="term" value="C:cytoplasm"/>
    <property type="evidence" value="ECO:0007669"/>
    <property type="project" value="UniProtKB-SubCell"/>
</dbReference>
<sequence length="89" mass="10478">MENSNEEQEALVVKSWNSMKKNAGELGLKFFLRIFKEEGFRHPTREKPKAQTPYHDRLCYDTVRESNMKDLGATHFKCGVVDEHFEERS</sequence>
<gene>
    <name evidence="8" type="ORF">GOBAR_AA23807</name>
</gene>
<evidence type="ECO:0000256" key="1">
    <source>
        <dbReference type="ARBA" id="ARBA00004123"/>
    </source>
</evidence>
<dbReference type="PANTHER" id="PTHR22924">
    <property type="entry name" value="LEGHEMOGLOBIN-RELATED"/>
    <property type="match status" value="1"/>
</dbReference>
<dbReference type="InterPro" id="IPR012292">
    <property type="entry name" value="Globin/Proto"/>
</dbReference>
<evidence type="ECO:0000256" key="5">
    <source>
        <dbReference type="ARBA" id="ARBA00022723"/>
    </source>
</evidence>
<protein>
    <recommendedName>
        <fullName evidence="10">Globin family profile domain-containing protein</fullName>
    </recommendedName>
</protein>
<dbReference type="Proteomes" id="UP000239757">
    <property type="component" value="Unassembled WGS sequence"/>
</dbReference>
<dbReference type="GO" id="GO:0046872">
    <property type="term" value="F:metal ion binding"/>
    <property type="evidence" value="ECO:0007669"/>
    <property type="project" value="UniProtKB-KW"/>
</dbReference>
<evidence type="ECO:0000313" key="8">
    <source>
        <dbReference type="EMBL" id="PPR96866.1"/>
    </source>
</evidence>
<dbReference type="Gene3D" id="1.10.490.10">
    <property type="entry name" value="Globins"/>
    <property type="match status" value="1"/>
</dbReference>
<evidence type="ECO:0000256" key="3">
    <source>
        <dbReference type="ARBA" id="ARBA00022490"/>
    </source>
</evidence>
<dbReference type="OrthoDB" id="436496at2759"/>
<keyword evidence="5" id="KW-0479">Metal-binding</keyword>
<evidence type="ECO:0000256" key="6">
    <source>
        <dbReference type="ARBA" id="ARBA00023004"/>
    </source>
</evidence>
<dbReference type="PANTHER" id="PTHR22924:SF98">
    <property type="entry name" value="NON-SYMBIOTIC HEMOGLOBIN 3"/>
    <property type="match status" value="1"/>
</dbReference>
<keyword evidence="3" id="KW-0963">Cytoplasm</keyword>
<dbReference type="GO" id="GO:0020037">
    <property type="term" value="F:heme binding"/>
    <property type="evidence" value="ECO:0007669"/>
    <property type="project" value="InterPro"/>
</dbReference>
<name>A0A2P5X0J5_GOSBA</name>
<dbReference type="GO" id="GO:0019825">
    <property type="term" value="F:oxygen binding"/>
    <property type="evidence" value="ECO:0007669"/>
    <property type="project" value="InterPro"/>
</dbReference>
<organism evidence="8 9">
    <name type="scientific">Gossypium barbadense</name>
    <name type="common">Sea Island cotton</name>
    <name type="synonym">Hibiscus barbadensis</name>
    <dbReference type="NCBI Taxonomy" id="3634"/>
    <lineage>
        <taxon>Eukaryota</taxon>
        <taxon>Viridiplantae</taxon>
        <taxon>Streptophyta</taxon>
        <taxon>Embryophyta</taxon>
        <taxon>Tracheophyta</taxon>
        <taxon>Spermatophyta</taxon>
        <taxon>Magnoliopsida</taxon>
        <taxon>eudicotyledons</taxon>
        <taxon>Gunneridae</taxon>
        <taxon>Pentapetalae</taxon>
        <taxon>rosids</taxon>
        <taxon>malvids</taxon>
        <taxon>Malvales</taxon>
        <taxon>Malvaceae</taxon>
        <taxon>Malvoideae</taxon>
        <taxon>Gossypium</taxon>
    </lineage>
</organism>
<evidence type="ECO:0000256" key="7">
    <source>
        <dbReference type="ARBA" id="ARBA00023242"/>
    </source>
</evidence>
<evidence type="ECO:0008006" key="10">
    <source>
        <dbReference type="Google" id="ProtNLM"/>
    </source>
</evidence>